<proteinExistence type="predicted"/>
<dbReference type="InterPro" id="IPR042509">
    <property type="entry name" value="ZCCHC3"/>
</dbReference>
<reference evidence="3" key="1">
    <citation type="submission" date="2025-08" db="UniProtKB">
        <authorList>
            <consortium name="Ensembl"/>
        </authorList>
    </citation>
    <scope>IDENTIFICATION</scope>
</reference>
<dbReference type="PANTHER" id="PTHR22639">
    <property type="entry name" value="GAG-RELATED PROTEIN"/>
    <property type="match status" value="1"/>
</dbReference>
<dbReference type="GO" id="GO:0002218">
    <property type="term" value="P:activation of innate immune response"/>
    <property type="evidence" value="ECO:0007669"/>
    <property type="project" value="InterPro"/>
</dbReference>
<organism evidence="3 4">
    <name type="scientific">Sander lucioperca</name>
    <name type="common">Pike-perch</name>
    <name type="synonym">Perca lucioperca</name>
    <dbReference type="NCBI Taxonomy" id="283035"/>
    <lineage>
        <taxon>Eukaryota</taxon>
        <taxon>Metazoa</taxon>
        <taxon>Chordata</taxon>
        <taxon>Craniata</taxon>
        <taxon>Vertebrata</taxon>
        <taxon>Euteleostomi</taxon>
        <taxon>Actinopterygii</taxon>
        <taxon>Neopterygii</taxon>
        <taxon>Teleostei</taxon>
        <taxon>Neoteleostei</taxon>
        <taxon>Acanthomorphata</taxon>
        <taxon>Eupercaria</taxon>
        <taxon>Perciformes</taxon>
        <taxon>Percoidei</taxon>
        <taxon>Percidae</taxon>
        <taxon>Luciopercinae</taxon>
        <taxon>Sander</taxon>
    </lineage>
</organism>
<evidence type="ECO:0000256" key="1">
    <source>
        <dbReference type="PROSITE-ProRule" id="PRU00047"/>
    </source>
</evidence>
<feature type="domain" description="CCHC-type" evidence="2">
    <location>
        <begin position="120"/>
        <end position="136"/>
    </location>
</feature>
<dbReference type="SMART" id="SM00343">
    <property type="entry name" value="ZnF_C2HC"/>
    <property type="match status" value="4"/>
</dbReference>
<dbReference type="PROSITE" id="PS50158">
    <property type="entry name" value="ZF_CCHC"/>
    <property type="match status" value="2"/>
</dbReference>
<feature type="domain" description="CCHC-type" evidence="2">
    <location>
        <begin position="30"/>
        <end position="43"/>
    </location>
</feature>
<dbReference type="SUPFAM" id="SSF57756">
    <property type="entry name" value="Retrovirus zinc finger-like domains"/>
    <property type="match status" value="2"/>
</dbReference>
<dbReference type="GO" id="GO:0003723">
    <property type="term" value="F:RNA binding"/>
    <property type="evidence" value="ECO:0007669"/>
    <property type="project" value="InterPro"/>
</dbReference>
<protein>
    <recommendedName>
        <fullName evidence="2">CCHC-type domain-containing protein</fullName>
    </recommendedName>
</protein>
<dbReference type="InterPro" id="IPR036875">
    <property type="entry name" value="Znf_CCHC_sf"/>
</dbReference>
<dbReference type="GO" id="GO:0008270">
    <property type="term" value="F:zinc ion binding"/>
    <property type="evidence" value="ECO:0007669"/>
    <property type="project" value="UniProtKB-KW"/>
</dbReference>
<sequence length="177" mass="19958">MCQELIKCGEILQEMIQIFDSYSMQSPQACFNCGQDGHFARDCNRPGRNSRGNFRGRYRGQSRPYGGLVELFCFRCGNTQIPNSISLGPYNGRIIYTGQITKCFICEATDHQVKDCPTVKCWRCGSLGHKANSCRSESECSLCGEKGHTFFSCPSSFVSFSLILTLNATRRERRQCN</sequence>
<dbReference type="GeneTree" id="ENSGT00940000177563"/>
<evidence type="ECO:0000313" key="3">
    <source>
        <dbReference type="Ensembl" id="ENSSLUP00000019928.1"/>
    </source>
</evidence>
<reference evidence="3" key="2">
    <citation type="submission" date="2025-09" db="UniProtKB">
        <authorList>
            <consortium name="Ensembl"/>
        </authorList>
    </citation>
    <scope>IDENTIFICATION</scope>
</reference>
<dbReference type="AlphaFoldDB" id="A0A8D0CW31"/>
<dbReference type="Gene3D" id="4.10.60.10">
    <property type="entry name" value="Zinc finger, CCHC-type"/>
    <property type="match status" value="2"/>
</dbReference>
<dbReference type="PANTHER" id="PTHR22639:SF3">
    <property type="entry name" value="ZINC FINGER CCHC DOMAIN-CONTAINING PROTEIN 3"/>
    <property type="match status" value="1"/>
</dbReference>
<evidence type="ECO:0000259" key="2">
    <source>
        <dbReference type="PROSITE" id="PS50158"/>
    </source>
</evidence>
<dbReference type="Proteomes" id="UP000694568">
    <property type="component" value="Unplaced"/>
</dbReference>
<dbReference type="InterPro" id="IPR001878">
    <property type="entry name" value="Znf_CCHC"/>
</dbReference>
<keyword evidence="1" id="KW-0863">Zinc-finger</keyword>
<evidence type="ECO:0000313" key="4">
    <source>
        <dbReference type="Proteomes" id="UP000694568"/>
    </source>
</evidence>
<dbReference type="Ensembl" id="ENSSLUT00000020566.1">
    <property type="protein sequence ID" value="ENSSLUP00000019928.1"/>
    <property type="gene ID" value="ENSSLUG00000009214.1"/>
</dbReference>
<keyword evidence="4" id="KW-1185">Reference proteome</keyword>
<keyword evidence="1" id="KW-0479">Metal-binding</keyword>
<dbReference type="Pfam" id="PF00098">
    <property type="entry name" value="zf-CCHC"/>
    <property type="match status" value="3"/>
</dbReference>
<name>A0A8D0CW31_SANLU</name>
<keyword evidence="1" id="KW-0862">Zinc</keyword>
<accession>A0A8D0CW31</accession>
<dbReference type="GO" id="GO:0003690">
    <property type="term" value="F:double-stranded DNA binding"/>
    <property type="evidence" value="ECO:0007669"/>
    <property type="project" value="InterPro"/>
</dbReference>